<name>A0ACD5C094_9SPHI</name>
<keyword evidence="2" id="KW-1185">Reference proteome</keyword>
<accession>A0ACD5C094</accession>
<gene>
    <name evidence="1" type="ORF">AACH28_22030</name>
</gene>
<evidence type="ECO:0000313" key="1">
    <source>
        <dbReference type="EMBL" id="WZN55273.1"/>
    </source>
</evidence>
<dbReference type="Proteomes" id="UP001485301">
    <property type="component" value="Chromosome"/>
</dbReference>
<reference evidence="1" key="1">
    <citation type="submission" date="2024-04" db="EMBL/GenBank/DDBJ databases">
        <title>Complete genome sequence of Sphingobacterium thalpophiium BAA-1094.</title>
        <authorList>
            <person name="Adaikpoh B.I."/>
        </authorList>
    </citation>
    <scope>NUCLEOTIDE SEQUENCE</scope>
    <source>
        <strain evidence="1">BAA-1094</strain>
    </source>
</reference>
<evidence type="ECO:0000313" key="2">
    <source>
        <dbReference type="Proteomes" id="UP001485301"/>
    </source>
</evidence>
<organism evidence="1 2">
    <name type="scientific">Sphingobacterium thalpophilum</name>
    <dbReference type="NCBI Taxonomy" id="259"/>
    <lineage>
        <taxon>Bacteria</taxon>
        <taxon>Pseudomonadati</taxon>
        <taxon>Bacteroidota</taxon>
        <taxon>Sphingobacteriia</taxon>
        <taxon>Sphingobacteriales</taxon>
        <taxon>Sphingobacteriaceae</taxon>
        <taxon>Sphingobacterium</taxon>
    </lineage>
</organism>
<protein>
    <submittedName>
        <fullName evidence="1">Uncharacterized protein</fullName>
    </submittedName>
</protein>
<proteinExistence type="predicted"/>
<sequence>MKIAILGWGSLIWQSNELEYDKRLGWINDGPCLPLEFSRISSDGRLTLVIDKNAQMVRTLYSISLCEELGEAICNLAARERCAENKIGRYIKEIEESYPKDFLFSEDIKSWINTIDVDAAIWTNLSKKFKDKIGLNHNSDNVIEYLRTLSNDVKANAEEYIRKAPFQINTALRKEIEDKLGWTMISKI</sequence>
<dbReference type="EMBL" id="CP151087">
    <property type="protein sequence ID" value="WZN55273.1"/>
    <property type="molecule type" value="Genomic_DNA"/>
</dbReference>